<evidence type="ECO:0000313" key="2">
    <source>
        <dbReference type="Proteomes" id="UP000240830"/>
    </source>
</evidence>
<dbReference type="OrthoDB" id="2020070at2759"/>
<reference evidence="1 2" key="1">
    <citation type="submission" date="2016-10" db="EMBL/GenBank/DDBJ databases">
        <title>The genome of Paramicrosporidium saccamoebae is the missing link in understanding Cryptomycota and Microsporidia evolution.</title>
        <authorList>
            <person name="Quandt C.A."/>
            <person name="Beaudet D."/>
            <person name="Corsaro D."/>
            <person name="Michel R."/>
            <person name="Corradi N."/>
            <person name="James T."/>
        </authorList>
    </citation>
    <scope>NUCLEOTIDE SEQUENCE [LARGE SCALE GENOMIC DNA]</scope>
    <source>
        <strain evidence="1 2">KSL3</strain>
    </source>
</reference>
<organism evidence="1 2">
    <name type="scientific">Paramicrosporidium saccamoebae</name>
    <dbReference type="NCBI Taxonomy" id="1246581"/>
    <lineage>
        <taxon>Eukaryota</taxon>
        <taxon>Fungi</taxon>
        <taxon>Fungi incertae sedis</taxon>
        <taxon>Cryptomycota</taxon>
        <taxon>Cryptomycota incertae sedis</taxon>
        <taxon>Paramicrosporidium</taxon>
    </lineage>
</organism>
<protein>
    <submittedName>
        <fullName evidence="1">Uncharacterized protein</fullName>
    </submittedName>
</protein>
<comment type="caution">
    <text evidence="1">The sequence shown here is derived from an EMBL/GenBank/DDBJ whole genome shotgun (WGS) entry which is preliminary data.</text>
</comment>
<dbReference type="AlphaFoldDB" id="A0A2H9TGS3"/>
<dbReference type="PANTHER" id="PTHR33604">
    <property type="entry name" value="OSJNBA0004B13.7 PROTEIN"/>
    <property type="match status" value="1"/>
</dbReference>
<evidence type="ECO:0000313" key="1">
    <source>
        <dbReference type="EMBL" id="PJF16926.1"/>
    </source>
</evidence>
<name>A0A2H9TGS3_9FUNG</name>
<keyword evidence="2" id="KW-1185">Reference proteome</keyword>
<proteinExistence type="predicted"/>
<dbReference type="Proteomes" id="UP000240830">
    <property type="component" value="Unassembled WGS sequence"/>
</dbReference>
<dbReference type="EMBL" id="MTSL01000201">
    <property type="protein sequence ID" value="PJF16926.1"/>
    <property type="molecule type" value="Genomic_DNA"/>
</dbReference>
<gene>
    <name evidence="1" type="ORF">PSACC_03264</name>
</gene>
<dbReference type="Gene3D" id="3.90.550.10">
    <property type="entry name" value="Spore Coat Polysaccharide Biosynthesis Protein SpsA, Chain A"/>
    <property type="match status" value="1"/>
</dbReference>
<dbReference type="STRING" id="1246581.A0A2H9TGS3"/>
<dbReference type="InterPro" id="IPR029044">
    <property type="entry name" value="Nucleotide-diphossugar_trans"/>
</dbReference>
<dbReference type="SUPFAM" id="SSF53448">
    <property type="entry name" value="Nucleotide-diphospho-sugar transferases"/>
    <property type="match status" value="1"/>
</dbReference>
<dbReference type="PANTHER" id="PTHR33604:SF3">
    <property type="entry name" value="OSJNBA0004B13.7 PROTEIN"/>
    <property type="match status" value="1"/>
</dbReference>
<sequence>MQLSSNVIPDSIKFVILVTLLLDWVPIIWNTAKTWIRPENLMLDHPALTDTEMTRLLSPGGHEDFEIEGYRNSSTLQRWGKATYGMSWRISIHVFAWRREKSLRRLCESLLRAQYSGHEVPLYFHVDGEPLNLVVNYVKDFKWPHGPKIVNIRQQKLGMPTAILSGWTPKDDEEHAILLEDDTEVAVGFFEYSLYCLSMTTYKRLVEGENHGMMGCSLYTPRVDEIGPAPNAWSPPTWNPTYAIGPRHRLLYFQLPCSWGAIYHAKYWKEFLRYYAIRTQISNFPLTPNSRSNEWFSSWKRILIELMLFRGWYLMYPSFLGQTSFSTNYFERGIHSVAEGQKAPVPNEIRKHGDRRFTVPLYQDFSFRASLPTPSAGSIRQIPYVSLYHKRVMSRRELVVNVQPFLDAVKDPALYHFFGQEVSVPDLSLGADLEMDHVSPIPDGGDFVPEVPEEQ</sequence>
<accession>A0A2H9TGS3</accession>